<feature type="region of interest" description="Disordered" evidence="1">
    <location>
        <begin position="40"/>
        <end position="75"/>
    </location>
</feature>
<dbReference type="EMBL" id="JAYKXH010000007">
    <property type="protein sequence ID" value="KAK7163391.1"/>
    <property type="molecule type" value="Genomic_DNA"/>
</dbReference>
<sequence length="86" mass="9831">MQLLDGAEPQNLNFMVTFQAFLDTAVCLVEMREMAKMEQLDPKESQECACRDHQVKQDPQGQLEPREKQESQANQGLLDVKVLLKP</sequence>
<dbReference type="AlphaFoldDB" id="A0AAN9HAC6"/>
<evidence type="ECO:0000313" key="2">
    <source>
        <dbReference type="EMBL" id="KAK7163391.1"/>
    </source>
</evidence>
<dbReference type="Proteomes" id="UP001364617">
    <property type="component" value="Unassembled WGS sequence"/>
</dbReference>
<proteinExistence type="predicted"/>
<organism evidence="2 3">
    <name type="scientific">Phoxinus phoxinus</name>
    <name type="common">Eurasian minnow</name>
    <dbReference type="NCBI Taxonomy" id="58324"/>
    <lineage>
        <taxon>Eukaryota</taxon>
        <taxon>Metazoa</taxon>
        <taxon>Chordata</taxon>
        <taxon>Craniata</taxon>
        <taxon>Vertebrata</taxon>
        <taxon>Euteleostomi</taxon>
        <taxon>Actinopterygii</taxon>
        <taxon>Neopterygii</taxon>
        <taxon>Teleostei</taxon>
        <taxon>Ostariophysi</taxon>
        <taxon>Cypriniformes</taxon>
        <taxon>Leuciscidae</taxon>
        <taxon>Phoxininae</taxon>
        <taxon>Phoxinus</taxon>
    </lineage>
</organism>
<evidence type="ECO:0000256" key="1">
    <source>
        <dbReference type="SAM" id="MobiDB-lite"/>
    </source>
</evidence>
<protein>
    <submittedName>
        <fullName evidence="2">Uncharacterized protein</fullName>
    </submittedName>
</protein>
<comment type="caution">
    <text evidence="2">The sequence shown here is derived from an EMBL/GenBank/DDBJ whole genome shotgun (WGS) entry which is preliminary data.</text>
</comment>
<reference evidence="2 3" key="1">
    <citation type="submission" date="2024-02" db="EMBL/GenBank/DDBJ databases">
        <title>Chromosome-level genome assembly of the Eurasian Minnow (Phoxinus phoxinus).</title>
        <authorList>
            <person name="Oriowo T.O."/>
            <person name="Martin S."/>
            <person name="Stange M."/>
            <person name="Chrysostomakis Y."/>
            <person name="Brown T."/>
            <person name="Winkler S."/>
            <person name="Kukowka S."/>
            <person name="Myers E.W."/>
            <person name="Bohne A."/>
        </authorList>
    </citation>
    <scope>NUCLEOTIDE SEQUENCE [LARGE SCALE GENOMIC DNA]</scope>
    <source>
        <strain evidence="2">ZFMK-TIS-60720</strain>
        <tissue evidence="2">Whole Organism</tissue>
    </source>
</reference>
<accession>A0AAN9HAC6</accession>
<name>A0AAN9HAC6_9TELE</name>
<gene>
    <name evidence="2" type="ORF">R3I93_007445</name>
</gene>
<feature type="compositionally biased region" description="Basic and acidic residues" evidence="1">
    <location>
        <begin position="40"/>
        <end position="56"/>
    </location>
</feature>
<keyword evidence="3" id="KW-1185">Reference proteome</keyword>
<evidence type="ECO:0000313" key="3">
    <source>
        <dbReference type="Proteomes" id="UP001364617"/>
    </source>
</evidence>